<evidence type="ECO:0000313" key="3">
    <source>
        <dbReference type="Proteomes" id="UP000637980"/>
    </source>
</evidence>
<name>A0ABQ3E4V2_9HYPH</name>
<sequence>MQIKVRTVARPELGTKRLCVACGAKYYDLNRDPIICPKCGDMFDPGKLAKTAKAVKAVQKEEAEEAPAKEEIETVSLEEADAEVITEDIPDIDDDGIESDIDTDDGDVFLDEEEDEDAAVPGIVVSRDDEEI</sequence>
<dbReference type="InterPro" id="IPR012644">
    <property type="entry name" value="CHP02300_FYDLN_acid"/>
</dbReference>
<feature type="compositionally biased region" description="Acidic residues" evidence="1">
    <location>
        <begin position="87"/>
        <end position="118"/>
    </location>
</feature>
<accession>A0ABQ3E4V2</accession>
<reference evidence="3" key="1">
    <citation type="journal article" date="2019" name="Int. J. Syst. Evol. Microbiol.">
        <title>The Global Catalogue of Microorganisms (GCM) 10K type strain sequencing project: providing services to taxonomists for standard genome sequencing and annotation.</title>
        <authorList>
            <consortium name="The Broad Institute Genomics Platform"/>
            <consortium name="The Broad Institute Genome Sequencing Center for Infectious Disease"/>
            <person name="Wu L."/>
            <person name="Ma J."/>
        </authorList>
    </citation>
    <scope>NUCLEOTIDE SEQUENCE [LARGE SCALE GENOMIC DNA]</scope>
    <source>
        <strain evidence="3">KCTC 12861</strain>
    </source>
</reference>
<feature type="region of interest" description="Disordered" evidence="1">
    <location>
        <begin position="87"/>
        <end position="132"/>
    </location>
</feature>
<dbReference type="NCBIfam" id="TIGR02300">
    <property type="entry name" value="FYDLN_acid"/>
    <property type="match status" value="1"/>
</dbReference>
<comment type="caution">
    <text evidence="2">The sequence shown here is derived from an EMBL/GenBank/DDBJ whole genome shotgun (WGS) entry which is preliminary data.</text>
</comment>
<dbReference type="Proteomes" id="UP000637980">
    <property type="component" value="Unassembled WGS sequence"/>
</dbReference>
<evidence type="ECO:0000256" key="1">
    <source>
        <dbReference type="SAM" id="MobiDB-lite"/>
    </source>
</evidence>
<dbReference type="Pfam" id="PF09538">
    <property type="entry name" value="FYDLN_acid"/>
    <property type="match status" value="1"/>
</dbReference>
<protein>
    <submittedName>
        <fullName evidence="2">TIGR02300 family protein</fullName>
    </submittedName>
</protein>
<proteinExistence type="predicted"/>
<dbReference type="EMBL" id="BMXE01000002">
    <property type="protein sequence ID" value="GHB24962.1"/>
    <property type="molecule type" value="Genomic_DNA"/>
</dbReference>
<organism evidence="2 3">
    <name type="scientific">Pseudovibrio japonicus</name>
    <dbReference type="NCBI Taxonomy" id="366534"/>
    <lineage>
        <taxon>Bacteria</taxon>
        <taxon>Pseudomonadati</taxon>
        <taxon>Pseudomonadota</taxon>
        <taxon>Alphaproteobacteria</taxon>
        <taxon>Hyphomicrobiales</taxon>
        <taxon>Stappiaceae</taxon>
        <taxon>Pseudovibrio</taxon>
    </lineage>
</organism>
<gene>
    <name evidence="2" type="ORF">GCM10007094_11280</name>
</gene>
<evidence type="ECO:0000313" key="2">
    <source>
        <dbReference type="EMBL" id="GHB24962.1"/>
    </source>
</evidence>
<keyword evidence="3" id="KW-1185">Reference proteome</keyword>